<protein>
    <submittedName>
        <fullName evidence="4">3-hydroxyacyl-CoA dehydrogenase</fullName>
        <ecNumber evidence="4">1.1.1.35</ecNumber>
    </submittedName>
</protein>
<dbReference type="SUPFAM" id="SSF48179">
    <property type="entry name" value="6-phosphogluconate dehydrogenase C-terminal domain-like"/>
    <property type="match status" value="2"/>
</dbReference>
<feature type="domain" description="3-hydroxyacyl-CoA dehydrogenase NAD binding" evidence="3">
    <location>
        <begin position="6"/>
        <end position="183"/>
    </location>
</feature>
<feature type="domain" description="3-hydroxyacyl-CoA dehydrogenase C-terminal" evidence="2">
    <location>
        <begin position="186"/>
        <end position="283"/>
    </location>
</feature>
<dbReference type="Gene3D" id="1.10.1040.10">
    <property type="entry name" value="N-(1-d-carboxylethyl)-l-norvaline Dehydrogenase, domain 2"/>
    <property type="match status" value="2"/>
</dbReference>
<evidence type="ECO:0000256" key="1">
    <source>
        <dbReference type="ARBA" id="ARBA00023002"/>
    </source>
</evidence>
<dbReference type="NCBIfam" id="NF006124">
    <property type="entry name" value="PRK08268.1"/>
    <property type="match status" value="1"/>
</dbReference>
<accession>A0ABV7IJ00</accession>
<dbReference type="Pfam" id="PF00725">
    <property type="entry name" value="3HCDH"/>
    <property type="match status" value="2"/>
</dbReference>
<dbReference type="GO" id="GO:0003857">
    <property type="term" value="F:(3S)-3-hydroxyacyl-CoA dehydrogenase (NAD+) activity"/>
    <property type="evidence" value="ECO:0007669"/>
    <property type="project" value="UniProtKB-EC"/>
</dbReference>
<dbReference type="RefSeq" id="WP_379508066.1">
    <property type="nucleotide sequence ID" value="NZ_JBHRTQ010000001.1"/>
</dbReference>
<dbReference type="InterPro" id="IPR006108">
    <property type="entry name" value="3HC_DH_C"/>
</dbReference>
<dbReference type="SUPFAM" id="SSF51735">
    <property type="entry name" value="NAD(P)-binding Rossmann-fold domains"/>
    <property type="match status" value="1"/>
</dbReference>
<evidence type="ECO:0000259" key="3">
    <source>
        <dbReference type="Pfam" id="PF02737"/>
    </source>
</evidence>
<organism evidence="4 5">
    <name type="scientific">Novosphingobium bradum</name>
    <dbReference type="NCBI Taxonomy" id="1737444"/>
    <lineage>
        <taxon>Bacteria</taxon>
        <taxon>Pseudomonadati</taxon>
        <taxon>Pseudomonadota</taxon>
        <taxon>Alphaproteobacteria</taxon>
        <taxon>Sphingomonadales</taxon>
        <taxon>Sphingomonadaceae</taxon>
        <taxon>Novosphingobium</taxon>
    </lineage>
</organism>
<comment type="caution">
    <text evidence="4">The sequence shown here is derived from an EMBL/GenBank/DDBJ whole genome shotgun (WGS) entry which is preliminary data.</text>
</comment>
<evidence type="ECO:0000313" key="5">
    <source>
        <dbReference type="Proteomes" id="UP001595604"/>
    </source>
</evidence>
<dbReference type="PANTHER" id="PTHR48075">
    <property type="entry name" value="3-HYDROXYACYL-COA DEHYDROGENASE FAMILY PROTEIN"/>
    <property type="match status" value="1"/>
</dbReference>
<dbReference type="InterPro" id="IPR008927">
    <property type="entry name" value="6-PGluconate_DH-like_C_sf"/>
</dbReference>
<evidence type="ECO:0000259" key="2">
    <source>
        <dbReference type="Pfam" id="PF00725"/>
    </source>
</evidence>
<proteinExistence type="predicted"/>
<dbReference type="InterPro" id="IPR013328">
    <property type="entry name" value="6PGD_dom2"/>
</dbReference>
<keyword evidence="5" id="KW-1185">Reference proteome</keyword>
<dbReference type="InterPro" id="IPR036291">
    <property type="entry name" value="NAD(P)-bd_dom_sf"/>
</dbReference>
<dbReference type="EMBL" id="JBHRTQ010000001">
    <property type="protein sequence ID" value="MFC3172669.1"/>
    <property type="molecule type" value="Genomic_DNA"/>
</dbReference>
<dbReference type="InterPro" id="IPR006176">
    <property type="entry name" value="3-OHacyl-CoA_DH_NAD-bd"/>
</dbReference>
<dbReference type="Pfam" id="PF02737">
    <property type="entry name" value="3HCDH_N"/>
    <property type="match status" value="1"/>
</dbReference>
<gene>
    <name evidence="4" type="ORF">ACFOD9_00240</name>
</gene>
<keyword evidence="1 4" id="KW-0560">Oxidoreductase</keyword>
<dbReference type="Gene3D" id="3.40.50.720">
    <property type="entry name" value="NAD(P)-binding Rossmann-like Domain"/>
    <property type="match status" value="1"/>
</dbReference>
<dbReference type="Proteomes" id="UP001595604">
    <property type="component" value="Unassembled WGS sequence"/>
</dbReference>
<sequence length="492" mass="51891">MQLTTLGVVGAGPMGAGIAQIGLTSGLNVVLYDLSQDALDKAAADIHARIARMEEKGQLAAGFADAAKGRLVLASDLAPFAPCEVVIEAIVERLDIKQKVFADLEAVVAPSAMLATNTSSLSVAAIAARCQHKERVCGLHFFNPVPLMKLVEVIVAPATSPEVAAWAVEVSKQIGKVPVSVKDAPGFLVNLQGRALALEGLAIVQEGVTDPATVDRIMRDAAGFRMGPFELMDLTGIDVNYAASTYIYEGYQHDPRLKTTTLHQLMSNAGLFGRKTARGFFDYADGAKFPATAPAPDLPVTVKPKLGASDGWGEGWDEITTRPGFVAGDEVTLIAPIGEDCATACARLGLDPKTTVAVDLTAAAAGHLTVMSAIGGGAVAARVGDWLRGLGFRVEVIQDSPGFVLQRILGMIANLGCELAQIGVASPEDIDLAMKLAQNYPKGPVEFADWLGPQKAHAIMVQLQAITGSDRYRPSLWLRRRAQLGLSAYEQA</sequence>
<dbReference type="EC" id="1.1.1.35" evidence="4"/>
<evidence type="ECO:0000313" key="4">
    <source>
        <dbReference type="EMBL" id="MFC3172669.1"/>
    </source>
</evidence>
<name>A0ABV7IJ00_9SPHN</name>
<reference evidence="5" key="1">
    <citation type="journal article" date="2019" name="Int. J. Syst. Evol. Microbiol.">
        <title>The Global Catalogue of Microorganisms (GCM) 10K type strain sequencing project: providing services to taxonomists for standard genome sequencing and annotation.</title>
        <authorList>
            <consortium name="The Broad Institute Genomics Platform"/>
            <consortium name="The Broad Institute Genome Sequencing Center for Infectious Disease"/>
            <person name="Wu L."/>
            <person name="Ma J."/>
        </authorList>
    </citation>
    <scope>NUCLEOTIDE SEQUENCE [LARGE SCALE GENOMIC DNA]</scope>
    <source>
        <strain evidence="5">KCTC 42984</strain>
    </source>
</reference>
<dbReference type="PANTHER" id="PTHR48075:SF5">
    <property type="entry name" value="3-HYDROXYBUTYRYL-COA DEHYDROGENASE"/>
    <property type="match status" value="1"/>
</dbReference>
<feature type="domain" description="3-hydroxyacyl-CoA dehydrogenase C-terminal" evidence="2">
    <location>
        <begin position="402"/>
        <end position="485"/>
    </location>
</feature>